<dbReference type="PANTHER" id="PTHR11669:SF8">
    <property type="entry name" value="DNA POLYMERASE III SUBUNIT DELTA"/>
    <property type="match status" value="1"/>
</dbReference>
<reference evidence="4 9" key="2">
    <citation type="submission" date="2019-10" db="EMBL/GenBank/DDBJ databases">
        <title>Draft genome sequence of Marinobacter hydrocarbonoclasticus NCT7M from the microbiome of the marine copepod.</title>
        <authorList>
            <person name="Nuttall R."/>
            <person name="Sharma G."/>
            <person name="Moisander P."/>
        </authorList>
    </citation>
    <scope>NUCLEOTIDE SEQUENCE [LARGE SCALE GENOMIC DNA]</scope>
    <source>
        <strain evidence="4 9">NCT7M</strain>
    </source>
</reference>
<dbReference type="EMBL" id="WBMP01000002">
    <property type="protein sequence ID" value="KAE8546919.1"/>
    <property type="molecule type" value="Genomic_DNA"/>
</dbReference>
<evidence type="ECO:0000256" key="2">
    <source>
        <dbReference type="ARBA" id="ARBA00022932"/>
    </source>
</evidence>
<protein>
    <recommendedName>
        <fullName evidence="1">DNA-directed DNA polymerase</fullName>
        <ecNumber evidence="1">2.7.7.7</ecNumber>
    </recommendedName>
</protein>
<accession>A0A368UXW1</accession>
<dbReference type="GO" id="GO:0003887">
    <property type="term" value="F:DNA-directed DNA polymerase activity"/>
    <property type="evidence" value="ECO:0007669"/>
    <property type="project" value="UniProtKB-KW"/>
</dbReference>
<sequence length="343" mass="37967">MTDIAKDMPWLGRAWSTVQQRLAQDRLPHALLVVGERGVGKRAWAEAVAGLLLCDQPVGLDIGAPVPCGQCRQCQLIAANSHPDVRVYAPEKSRMVKVDQIRALSTFAVASPQVAHRKVAIVDRADQLNINAANALLKTLEEPLPDVTLLLLQESGRPVLPTIRSRCQALTIPLPDTEDAGRWLAARVRELEESARPLPETLAKSLMLAGNAPRLALEYATGEFLPQRDEAFEAFRQFMKGQMTVGDATRRFKTLGLDDTLWLFESWAADLARCSAGGEVQDPEAADMLGYLARSNPPWRAHQLLDRVRESRSAGVYNASPELEATQLLLAWRELMPRKRQTT</sequence>
<comment type="caution">
    <text evidence="6">The sequence shown here is derived from an EMBL/GenBank/DDBJ whole genome shotgun (WGS) entry which is preliminary data.</text>
</comment>
<keyword evidence="4" id="KW-0808">Transferase</keyword>
<evidence type="ECO:0000313" key="6">
    <source>
        <dbReference type="EMBL" id="RCW32915.1"/>
    </source>
</evidence>
<evidence type="ECO:0000313" key="4">
    <source>
        <dbReference type="EMBL" id="KAE8546919.1"/>
    </source>
</evidence>
<dbReference type="GO" id="GO:0006261">
    <property type="term" value="P:DNA-templated DNA replication"/>
    <property type="evidence" value="ECO:0007669"/>
    <property type="project" value="TreeGrafter"/>
</dbReference>
<dbReference type="Proteomes" id="UP000252795">
    <property type="component" value="Unassembled WGS sequence"/>
</dbReference>
<keyword evidence="8" id="KW-1185">Reference proteome</keyword>
<dbReference type="Proteomes" id="UP000253065">
    <property type="component" value="Unassembled WGS sequence"/>
</dbReference>
<dbReference type="InterPro" id="IPR004622">
    <property type="entry name" value="DNA_pol_HolB"/>
</dbReference>
<evidence type="ECO:0000256" key="3">
    <source>
        <dbReference type="ARBA" id="ARBA00049244"/>
    </source>
</evidence>
<organism evidence="6 7">
    <name type="scientific">Marinobacter nauticus</name>
    <name type="common">Marinobacter hydrocarbonoclasticus</name>
    <name type="synonym">Marinobacter aquaeolei</name>
    <dbReference type="NCBI Taxonomy" id="2743"/>
    <lineage>
        <taxon>Bacteria</taxon>
        <taxon>Pseudomonadati</taxon>
        <taxon>Pseudomonadota</taxon>
        <taxon>Gammaproteobacteria</taxon>
        <taxon>Pseudomonadales</taxon>
        <taxon>Marinobacteraceae</taxon>
        <taxon>Marinobacter</taxon>
    </lineage>
</organism>
<dbReference type="InterPro" id="IPR050238">
    <property type="entry name" value="DNA_Rep/Repair_Clamp_Loader"/>
</dbReference>
<dbReference type="GO" id="GO:0009360">
    <property type="term" value="C:DNA polymerase III complex"/>
    <property type="evidence" value="ECO:0007669"/>
    <property type="project" value="TreeGrafter"/>
</dbReference>
<evidence type="ECO:0000313" key="8">
    <source>
        <dbReference type="Proteomes" id="UP000253065"/>
    </source>
</evidence>
<keyword evidence="2" id="KW-0239">DNA-directed DNA polymerase</keyword>
<dbReference type="Gene3D" id="3.40.50.300">
    <property type="entry name" value="P-loop containing nucleotide triphosphate hydrolases"/>
    <property type="match status" value="1"/>
</dbReference>
<dbReference type="RefSeq" id="WP_113880138.1">
    <property type="nucleotide sequence ID" value="NZ_DCES01000045.1"/>
</dbReference>
<dbReference type="AlphaFoldDB" id="A0A368UXW1"/>
<dbReference type="PANTHER" id="PTHR11669">
    <property type="entry name" value="REPLICATION FACTOR C / DNA POLYMERASE III GAMMA-TAU SUBUNIT"/>
    <property type="match status" value="1"/>
</dbReference>
<dbReference type="SUPFAM" id="SSF52540">
    <property type="entry name" value="P-loop containing nucleoside triphosphate hydrolases"/>
    <property type="match status" value="1"/>
</dbReference>
<dbReference type="EMBL" id="QPJB01000008">
    <property type="protein sequence ID" value="RCW32915.1"/>
    <property type="molecule type" value="Genomic_DNA"/>
</dbReference>
<dbReference type="EC" id="2.7.7.7" evidence="1"/>
<dbReference type="InterPro" id="IPR027417">
    <property type="entry name" value="P-loop_NTPase"/>
</dbReference>
<dbReference type="Pfam" id="PF13177">
    <property type="entry name" value="DNA_pol3_delta2"/>
    <property type="match status" value="1"/>
</dbReference>
<proteinExistence type="predicted"/>
<keyword evidence="4" id="KW-0548">Nucleotidyltransferase</keyword>
<evidence type="ECO:0000313" key="5">
    <source>
        <dbReference type="EMBL" id="RBP71897.1"/>
    </source>
</evidence>
<dbReference type="Proteomes" id="UP000469950">
    <property type="component" value="Unassembled WGS sequence"/>
</dbReference>
<evidence type="ECO:0000313" key="9">
    <source>
        <dbReference type="Proteomes" id="UP000469950"/>
    </source>
</evidence>
<comment type="catalytic activity">
    <reaction evidence="3">
        <text>DNA(n) + a 2'-deoxyribonucleoside 5'-triphosphate = DNA(n+1) + diphosphate</text>
        <dbReference type="Rhea" id="RHEA:22508"/>
        <dbReference type="Rhea" id="RHEA-COMP:17339"/>
        <dbReference type="Rhea" id="RHEA-COMP:17340"/>
        <dbReference type="ChEBI" id="CHEBI:33019"/>
        <dbReference type="ChEBI" id="CHEBI:61560"/>
        <dbReference type="ChEBI" id="CHEBI:173112"/>
        <dbReference type="EC" id="2.7.7.7"/>
    </reaction>
</comment>
<evidence type="ECO:0000256" key="1">
    <source>
        <dbReference type="ARBA" id="ARBA00012417"/>
    </source>
</evidence>
<name>A0A368UXW1_MARNT</name>
<dbReference type="NCBIfam" id="TIGR00678">
    <property type="entry name" value="holB"/>
    <property type="match status" value="1"/>
</dbReference>
<gene>
    <name evidence="6" type="ORF">DET51_108141</name>
    <name evidence="5" type="ORF">DET64_108142</name>
    <name evidence="4" type="ORF">F6453_0599</name>
</gene>
<evidence type="ECO:0000313" key="7">
    <source>
        <dbReference type="Proteomes" id="UP000252795"/>
    </source>
</evidence>
<dbReference type="EMBL" id="QNSA01000008">
    <property type="protein sequence ID" value="RBP71897.1"/>
    <property type="molecule type" value="Genomic_DNA"/>
</dbReference>
<dbReference type="GO" id="GO:0008408">
    <property type="term" value="F:3'-5' exonuclease activity"/>
    <property type="evidence" value="ECO:0007669"/>
    <property type="project" value="InterPro"/>
</dbReference>
<reference evidence="6 7" key="1">
    <citation type="submission" date="2018-07" db="EMBL/GenBank/DDBJ databases">
        <title>Freshwater and sediment microbial communities from various areas in North America, analyzing microbe dynamics in response to fracking.</title>
        <authorList>
            <person name="Lamendella R."/>
        </authorList>
    </citation>
    <scope>NUCLEOTIDE SEQUENCE [LARGE SCALE GENOMIC DNA]</scope>
    <source>
        <strain evidence="6 7">114E</strain>
        <strain evidence="5 8">114E_o</strain>
    </source>
</reference>